<dbReference type="SUPFAM" id="SSF52266">
    <property type="entry name" value="SGNH hydrolase"/>
    <property type="match status" value="1"/>
</dbReference>
<organism evidence="2 3">
    <name type="scientific">Actinomycetospora endophytica</name>
    <dbReference type="NCBI Taxonomy" id="2291215"/>
    <lineage>
        <taxon>Bacteria</taxon>
        <taxon>Bacillati</taxon>
        <taxon>Actinomycetota</taxon>
        <taxon>Actinomycetes</taxon>
        <taxon>Pseudonocardiales</taxon>
        <taxon>Pseudonocardiaceae</taxon>
        <taxon>Actinomycetospora</taxon>
    </lineage>
</organism>
<dbReference type="GO" id="GO:0016787">
    <property type="term" value="F:hydrolase activity"/>
    <property type="evidence" value="ECO:0007669"/>
    <property type="project" value="UniProtKB-KW"/>
</dbReference>
<evidence type="ECO:0000256" key="1">
    <source>
        <dbReference type="SAM" id="MobiDB-lite"/>
    </source>
</evidence>
<evidence type="ECO:0000313" key="3">
    <source>
        <dbReference type="Proteomes" id="UP001199469"/>
    </source>
</evidence>
<accession>A0ABS8PIC2</accession>
<dbReference type="Proteomes" id="UP001199469">
    <property type="component" value="Unassembled WGS sequence"/>
</dbReference>
<comment type="caution">
    <text evidence="2">The sequence shown here is derived from an EMBL/GenBank/DDBJ whole genome shotgun (WGS) entry which is preliminary data.</text>
</comment>
<dbReference type="InterPro" id="IPR036514">
    <property type="entry name" value="SGNH_hydro_sf"/>
</dbReference>
<sequence length="285" mass="29289">MTAGAGPHLLVLGDSLSFHGPATAHPADDPGLWPHVAAAALAGTADLHAGLGWTARHAWGAVRSDPRVWASVMHADVLVLGIGGMDSLPSPLPTALRELIGVLRPAGLRARVRAGYRAGHAAAASASTRWAAGWPTALPAQETVRCLERCRVAFSTLRPHAPVILLLPPVHRSSFYGGVHPRRSGHVEALRSWARDHDVVTVDSAPLVVEHVLTGQGNPDGIHWGWAAHRVVGEAVAAAISAARGGPSGGPVTGSAEQPAVPNGTGAAGCPQAPVVSSEDVPLRP</sequence>
<protein>
    <submittedName>
        <fullName evidence="2">SGNH/GDSL hydrolase family protein</fullName>
    </submittedName>
</protein>
<reference evidence="2 3" key="1">
    <citation type="submission" date="2021-11" db="EMBL/GenBank/DDBJ databases">
        <title>Draft genome sequence of Actinomycetospora sp. SF1 isolated from the rhizosphere soil.</title>
        <authorList>
            <person name="Duangmal K."/>
            <person name="Chantavorakit T."/>
        </authorList>
    </citation>
    <scope>NUCLEOTIDE SEQUENCE [LARGE SCALE GENOMIC DNA]</scope>
    <source>
        <strain evidence="2 3">TBRC 5722</strain>
    </source>
</reference>
<keyword evidence="2" id="KW-0378">Hydrolase</keyword>
<dbReference type="RefSeq" id="WP_230740539.1">
    <property type="nucleotide sequence ID" value="NZ_JAJNDB010000010.1"/>
</dbReference>
<dbReference type="NCBIfam" id="NF043016">
    <property type="entry name" value="DigluglyOctase"/>
    <property type="match status" value="1"/>
</dbReference>
<name>A0ABS8PIC2_9PSEU</name>
<dbReference type="Gene3D" id="3.40.50.1110">
    <property type="entry name" value="SGNH hydrolase"/>
    <property type="match status" value="1"/>
</dbReference>
<keyword evidence="3" id="KW-1185">Reference proteome</keyword>
<dbReference type="CDD" id="cd00229">
    <property type="entry name" value="SGNH_hydrolase"/>
    <property type="match status" value="1"/>
</dbReference>
<feature type="region of interest" description="Disordered" evidence="1">
    <location>
        <begin position="244"/>
        <end position="285"/>
    </location>
</feature>
<proteinExistence type="predicted"/>
<gene>
    <name evidence="2" type="ORF">LQ327_32020</name>
</gene>
<dbReference type="EMBL" id="JAJNDB010000010">
    <property type="protein sequence ID" value="MCD2198008.1"/>
    <property type="molecule type" value="Genomic_DNA"/>
</dbReference>
<dbReference type="InterPro" id="IPR050023">
    <property type="entry name" value="OctT"/>
</dbReference>
<evidence type="ECO:0000313" key="2">
    <source>
        <dbReference type="EMBL" id="MCD2198008.1"/>
    </source>
</evidence>